<evidence type="ECO:0000313" key="2">
    <source>
        <dbReference type="EnsemblMetazoa" id="AMAM018474-PA"/>
    </source>
</evidence>
<dbReference type="VEuPathDB" id="VectorBase:AMAM018474"/>
<feature type="region of interest" description="Disordered" evidence="1">
    <location>
        <begin position="38"/>
        <end position="102"/>
    </location>
</feature>
<dbReference type="Proteomes" id="UP000075901">
    <property type="component" value="Unassembled WGS sequence"/>
</dbReference>
<sequence>MEDQHKPTPKSDKVFSFLSQDEVEKLRQEEERKIAILGKDRVHQRFGTGDDEEEEEDEEEEDDDDIRSGRSECEQPATDDKSDINDNNMRNPLAEIDAVFRS</sequence>
<keyword evidence="3" id="KW-1185">Reference proteome</keyword>
<reference evidence="2" key="2">
    <citation type="submission" date="2020-05" db="UniProtKB">
        <authorList>
            <consortium name="EnsemblMetazoa"/>
        </authorList>
    </citation>
    <scope>IDENTIFICATION</scope>
    <source>
        <strain evidence="2">maculatus3</strain>
    </source>
</reference>
<evidence type="ECO:0000256" key="1">
    <source>
        <dbReference type="SAM" id="MobiDB-lite"/>
    </source>
</evidence>
<feature type="compositionally biased region" description="Basic and acidic residues" evidence="1">
    <location>
        <begin position="66"/>
        <end position="84"/>
    </location>
</feature>
<protein>
    <submittedName>
        <fullName evidence="2">Uncharacterized protein</fullName>
    </submittedName>
</protein>
<dbReference type="EnsemblMetazoa" id="AMAM018474-RA">
    <property type="protein sequence ID" value="AMAM018474-PA"/>
    <property type="gene ID" value="AMAM018474"/>
</dbReference>
<evidence type="ECO:0000313" key="3">
    <source>
        <dbReference type="Proteomes" id="UP000075901"/>
    </source>
</evidence>
<proteinExistence type="predicted"/>
<name>A0A182T2U6_9DIPT</name>
<accession>A0A182T2U6</accession>
<organism evidence="2 3">
    <name type="scientific">Anopheles maculatus</name>
    <dbReference type="NCBI Taxonomy" id="74869"/>
    <lineage>
        <taxon>Eukaryota</taxon>
        <taxon>Metazoa</taxon>
        <taxon>Ecdysozoa</taxon>
        <taxon>Arthropoda</taxon>
        <taxon>Hexapoda</taxon>
        <taxon>Insecta</taxon>
        <taxon>Pterygota</taxon>
        <taxon>Neoptera</taxon>
        <taxon>Endopterygota</taxon>
        <taxon>Diptera</taxon>
        <taxon>Nematocera</taxon>
        <taxon>Culicoidea</taxon>
        <taxon>Culicidae</taxon>
        <taxon>Anophelinae</taxon>
        <taxon>Anopheles</taxon>
        <taxon>Anopheles maculatus group</taxon>
    </lineage>
</organism>
<dbReference type="AlphaFoldDB" id="A0A182T2U6"/>
<feature type="compositionally biased region" description="Acidic residues" evidence="1">
    <location>
        <begin position="49"/>
        <end position="65"/>
    </location>
</feature>
<reference evidence="3" key="1">
    <citation type="submission" date="2013-09" db="EMBL/GenBank/DDBJ databases">
        <title>The Genome Sequence of Anopheles maculatus species B.</title>
        <authorList>
            <consortium name="The Broad Institute Genomics Platform"/>
            <person name="Neafsey D.E."/>
            <person name="Besansky N."/>
            <person name="Howell P."/>
            <person name="Walton C."/>
            <person name="Young S.K."/>
            <person name="Zeng Q."/>
            <person name="Gargeya S."/>
            <person name="Fitzgerald M."/>
            <person name="Haas B."/>
            <person name="Abouelleil A."/>
            <person name="Allen A.W."/>
            <person name="Alvarado L."/>
            <person name="Arachchi H.M."/>
            <person name="Berlin A.M."/>
            <person name="Chapman S.B."/>
            <person name="Gainer-Dewar J."/>
            <person name="Goldberg J."/>
            <person name="Griggs A."/>
            <person name="Gujja S."/>
            <person name="Hansen M."/>
            <person name="Howarth C."/>
            <person name="Imamovic A."/>
            <person name="Ireland A."/>
            <person name="Larimer J."/>
            <person name="McCowan C."/>
            <person name="Murphy C."/>
            <person name="Pearson M."/>
            <person name="Poon T.W."/>
            <person name="Priest M."/>
            <person name="Roberts A."/>
            <person name="Saif S."/>
            <person name="Shea T."/>
            <person name="Sisk P."/>
            <person name="Sykes S."/>
            <person name="Wortman J."/>
            <person name="Nusbaum C."/>
            <person name="Birren B."/>
        </authorList>
    </citation>
    <scope>NUCLEOTIDE SEQUENCE [LARGE SCALE GENOMIC DNA]</scope>
    <source>
        <strain evidence="3">maculatus3</strain>
    </source>
</reference>